<gene>
    <name evidence="1" type="ORF">ACFFVD_12190</name>
</gene>
<evidence type="ECO:0000313" key="2">
    <source>
        <dbReference type="Proteomes" id="UP001589700"/>
    </source>
</evidence>
<name>A0ABV5JS68_9ACTN</name>
<protein>
    <submittedName>
        <fullName evidence="1">Uncharacterized protein</fullName>
    </submittedName>
</protein>
<reference evidence="1 2" key="1">
    <citation type="submission" date="2024-09" db="EMBL/GenBank/DDBJ databases">
        <authorList>
            <person name="Sun Q."/>
            <person name="Mori K."/>
        </authorList>
    </citation>
    <scope>NUCLEOTIDE SEQUENCE [LARGE SCALE GENOMIC DNA]</scope>
    <source>
        <strain evidence="1 2">CCM 7659</strain>
    </source>
</reference>
<dbReference type="EMBL" id="JBHMDY010000006">
    <property type="protein sequence ID" value="MFB9260565.1"/>
    <property type="molecule type" value="Genomic_DNA"/>
</dbReference>
<proteinExistence type="predicted"/>
<evidence type="ECO:0000313" key="1">
    <source>
        <dbReference type="EMBL" id="MFB9260565.1"/>
    </source>
</evidence>
<comment type="caution">
    <text evidence="1">The sequence shown here is derived from an EMBL/GenBank/DDBJ whole genome shotgun (WGS) entry which is preliminary data.</text>
</comment>
<accession>A0ABV5JS68</accession>
<keyword evidence="2" id="KW-1185">Reference proteome</keyword>
<sequence>MALLRPFINVLAQMWFTLDAASAVRHGKSVSDRASRYVMVDSARPALVDRMPVAA</sequence>
<dbReference type="RefSeq" id="WP_182632644.1">
    <property type="nucleotide sequence ID" value="NZ_JAALDM010000170.1"/>
</dbReference>
<dbReference type="Proteomes" id="UP001589700">
    <property type="component" value="Unassembled WGS sequence"/>
</dbReference>
<organism evidence="1 2">
    <name type="scientific">Dietzia aerolata</name>
    <dbReference type="NCBI Taxonomy" id="595984"/>
    <lineage>
        <taxon>Bacteria</taxon>
        <taxon>Bacillati</taxon>
        <taxon>Actinomycetota</taxon>
        <taxon>Actinomycetes</taxon>
        <taxon>Mycobacteriales</taxon>
        <taxon>Dietziaceae</taxon>
        <taxon>Dietzia</taxon>
    </lineage>
</organism>